<dbReference type="Gene3D" id="3.30.70.1730">
    <property type="match status" value="1"/>
</dbReference>
<keyword evidence="4" id="KW-0934">Plastid</keyword>
<dbReference type="GO" id="GO:0005840">
    <property type="term" value="C:ribosome"/>
    <property type="evidence" value="ECO:0007669"/>
    <property type="project" value="UniProtKB-KW"/>
</dbReference>
<evidence type="ECO:0000256" key="10">
    <source>
        <dbReference type="ARBA" id="ARBA00068986"/>
    </source>
</evidence>
<dbReference type="Pfam" id="PF00466">
    <property type="entry name" value="Ribosomal_L10"/>
    <property type="match status" value="1"/>
</dbReference>
<evidence type="ECO:0000313" key="13">
    <source>
        <dbReference type="EMBL" id="KAJ4793049.1"/>
    </source>
</evidence>
<comment type="subcellular location">
    <subcellularLocation>
        <location evidence="1">Plastid</location>
        <location evidence="1">Chloroplast</location>
    </subcellularLocation>
</comment>
<evidence type="ECO:0000256" key="4">
    <source>
        <dbReference type="ARBA" id="ARBA00022640"/>
    </source>
</evidence>
<keyword evidence="6" id="KW-0694">RNA-binding</keyword>
<keyword evidence="7" id="KW-0809">Transit peptide</keyword>
<dbReference type="PANTHER" id="PTHR11560">
    <property type="entry name" value="39S RIBOSOMAL PROTEIN L10, MITOCHONDRIAL"/>
    <property type="match status" value="1"/>
</dbReference>
<keyword evidence="14" id="KW-1185">Reference proteome</keyword>
<dbReference type="InterPro" id="IPR001790">
    <property type="entry name" value="Ribosomal_uL10"/>
</dbReference>
<dbReference type="FunFam" id="3.30.70.1730:FF:000007">
    <property type="entry name" value="50S ribosomal protein L10"/>
    <property type="match status" value="1"/>
</dbReference>
<comment type="caution">
    <text evidence="13">The sequence shown here is derived from an EMBL/GenBank/DDBJ whole genome shotgun (WGS) entry which is preliminary data.</text>
</comment>
<proteinExistence type="inferred from homology"/>
<dbReference type="HAMAP" id="MF_00362">
    <property type="entry name" value="Ribosomal_uL10"/>
    <property type="match status" value="1"/>
</dbReference>
<dbReference type="GO" id="GO:0009507">
    <property type="term" value="C:chloroplast"/>
    <property type="evidence" value="ECO:0007669"/>
    <property type="project" value="UniProtKB-SubCell"/>
</dbReference>
<evidence type="ECO:0000256" key="9">
    <source>
        <dbReference type="ARBA" id="ARBA00023274"/>
    </source>
</evidence>
<evidence type="ECO:0000256" key="8">
    <source>
        <dbReference type="ARBA" id="ARBA00022980"/>
    </source>
</evidence>
<accession>A0AAV8FJ66</accession>
<evidence type="ECO:0000256" key="7">
    <source>
        <dbReference type="ARBA" id="ARBA00022946"/>
    </source>
</evidence>
<dbReference type="SUPFAM" id="SSF160369">
    <property type="entry name" value="Ribosomal protein L10-like"/>
    <property type="match status" value="1"/>
</dbReference>
<evidence type="ECO:0000256" key="5">
    <source>
        <dbReference type="ARBA" id="ARBA00022730"/>
    </source>
</evidence>
<evidence type="ECO:0000256" key="1">
    <source>
        <dbReference type="ARBA" id="ARBA00004229"/>
    </source>
</evidence>
<dbReference type="AlphaFoldDB" id="A0AAV8FJ66"/>
<dbReference type="NCBIfam" id="NF000955">
    <property type="entry name" value="PRK00099.1-1"/>
    <property type="match status" value="1"/>
</dbReference>
<dbReference type="Gene3D" id="6.10.250.290">
    <property type="match status" value="1"/>
</dbReference>
<name>A0AAV8FJ66_9POAL</name>
<dbReference type="EMBL" id="JAMFTS010000002">
    <property type="protein sequence ID" value="KAJ4793049.1"/>
    <property type="molecule type" value="Genomic_DNA"/>
</dbReference>
<organism evidence="13 14">
    <name type="scientific">Rhynchospora pubera</name>
    <dbReference type="NCBI Taxonomy" id="906938"/>
    <lineage>
        <taxon>Eukaryota</taxon>
        <taxon>Viridiplantae</taxon>
        <taxon>Streptophyta</taxon>
        <taxon>Embryophyta</taxon>
        <taxon>Tracheophyta</taxon>
        <taxon>Spermatophyta</taxon>
        <taxon>Magnoliopsida</taxon>
        <taxon>Liliopsida</taxon>
        <taxon>Poales</taxon>
        <taxon>Cyperaceae</taxon>
        <taxon>Cyperoideae</taxon>
        <taxon>Rhynchosporeae</taxon>
        <taxon>Rhynchospora</taxon>
    </lineage>
</organism>
<keyword evidence="8 13" id="KW-0689">Ribosomal protein</keyword>
<gene>
    <name evidence="13" type="ORF">LUZ62_044295</name>
</gene>
<dbReference type="GO" id="GO:0019843">
    <property type="term" value="F:rRNA binding"/>
    <property type="evidence" value="ECO:0007669"/>
    <property type="project" value="UniProtKB-KW"/>
</dbReference>
<keyword evidence="3" id="KW-0150">Chloroplast</keyword>
<evidence type="ECO:0000256" key="12">
    <source>
        <dbReference type="ARBA" id="ARBA00082750"/>
    </source>
</evidence>
<keyword evidence="5" id="KW-0699">rRNA-binding</keyword>
<dbReference type="Proteomes" id="UP001140206">
    <property type="component" value="Chromosome 2"/>
</dbReference>
<evidence type="ECO:0000313" key="14">
    <source>
        <dbReference type="Proteomes" id="UP001140206"/>
    </source>
</evidence>
<protein>
    <recommendedName>
        <fullName evidence="10">Large ribosomal subunit protein uL10c</fullName>
    </recommendedName>
    <alternativeName>
        <fullName evidence="11">50S ribosomal protein L10, chloroplastic</fullName>
    </alternativeName>
    <alternativeName>
        <fullName evidence="12">CL10</fullName>
    </alternativeName>
</protein>
<dbReference type="InterPro" id="IPR043141">
    <property type="entry name" value="Ribosomal_uL10-like_sf"/>
</dbReference>
<dbReference type="InterPro" id="IPR022973">
    <property type="entry name" value="Ribosomal_uL10_bac"/>
</dbReference>
<dbReference type="InterPro" id="IPR047865">
    <property type="entry name" value="Ribosomal_uL10_bac_type"/>
</dbReference>
<dbReference type="CDD" id="cd05797">
    <property type="entry name" value="Ribosomal_L10"/>
    <property type="match status" value="1"/>
</dbReference>
<keyword evidence="9" id="KW-0687">Ribonucleoprotein</keyword>
<comment type="similarity">
    <text evidence="2">Belongs to the universal ribosomal protein uL10 family.</text>
</comment>
<evidence type="ECO:0000256" key="3">
    <source>
        <dbReference type="ARBA" id="ARBA00022528"/>
    </source>
</evidence>
<evidence type="ECO:0000256" key="6">
    <source>
        <dbReference type="ARBA" id="ARBA00022884"/>
    </source>
</evidence>
<dbReference type="GO" id="GO:1990904">
    <property type="term" value="C:ribonucleoprotein complex"/>
    <property type="evidence" value="ECO:0007669"/>
    <property type="project" value="UniProtKB-KW"/>
</dbReference>
<evidence type="ECO:0000256" key="11">
    <source>
        <dbReference type="ARBA" id="ARBA00077220"/>
    </source>
</evidence>
<evidence type="ECO:0000256" key="2">
    <source>
        <dbReference type="ARBA" id="ARBA00008889"/>
    </source>
</evidence>
<reference evidence="13" key="1">
    <citation type="submission" date="2022-08" db="EMBL/GenBank/DDBJ databases">
        <authorList>
            <person name="Marques A."/>
        </authorList>
    </citation>
    <scope>NUCLEOTIDE SEQUENCE</scope>
    <source>
        <strain evidence="13">RhyPub2mFocal</strain>
        <tissue evidence="13">Leaves</tissue>
    </source>
</reference>
<sequence>MANLNRLRDKTKQNALGLSFPNFPFPWVYPNQSIPSSILLPTSTSPMEAAALSSLSSPFLSSPHSHSRINRTLTFPSRPSRRTPTLPSIRATITRGKKEEVIAAVKVQLENCYLIAGIRYEGLTVKQLQAVRKALPDSAKLMVAKNTLVGKAIEGTQFEALKPCLNGMNAYLFVHSEEIPEALKPYRTIQKDEKFDERNDYVGAVFEGKFYGPDEFKVLETMPSRAEIYAKLLGTLQMPAISLVGTLQAPARNLLLVLQAYVKKLEAEQEAAPAS</sequence>